<evidence type="ECO:0000256" key="3">
    <source>
        <dbReference type="ARBA" id="ARBA00023125"/>
    </source>
</evidence>
<dbReference type="SUPFAM" id="SSF53850">
    <property type="entry name" value="Periplasmic binding protein-like II"/>
    <property type="match status" value="1"/>
</dbReference>
<dbReference type="InterPro" id="IPR036390">
    <property type="entry name" value="WH_DNA-bd_sf"/>
</dbReference>
<comment type="similarity">
    <text evidence="1">Belongs to the LysR transcriptional regulatory family.</text>
</comment>
<protein>
    <submittedName>
        <fullName evidence="6">Transcriptional regulator LysR</fullName>
    </submittedName>
</protein>
<dbReference type="Proteomes" id="UP000019760">
    <property type="component" value="Unassembled WGS sequence"/>
</dbReference>
<accession>A0A023D9G0</accession>
<dbReference type="SUPFAM" id="SSF46785">
    <property type="entry name" value="Winged helix' DNA-binding domain"/>
    <property type="match status" value="1"/>
</dbReference>
<keyword evidence="2" id="KW-0805">Transcription regulation</keyword>
<reference evidence="7" key="1">
    <citation type="journal article" date="2014" name="FEMS Microbiol. Lett.">
        <title>Draft Genomic DNA Sequence of the Facultatively Methylotrophic Bacterium Acidomonas methanolica type strain MB58.</title>
        <authorList>
            <person name="Higashiura N."/>
            <person name="Hadano H."/>
            <person name="Hirakawa H."/>
            <person name="Matsutani M."/>
            <person name="Takabe S."/>
            <person name="Matsushita K."/>
            <person name="Azuma Y."/>
        </authorList>
    </citation>
    <scope>NUCLEOTIDE SEQUENCE [LARGE SCALE GENOMIC DNA]</scope>
    <source>
        <strain evidence="7">MB58</strain>
    </source>
</reference>
<evidence type="ECO:0000256" key="2">
    <source>
        <dbReference type="ARBA" id="ARBA00023015"/>
    </source>
</evidence>
<dbReference type="InterPro" id="IPR000847">
    <property type="entry name" value="LysR_HTH_N"/>
</dbReference>
<dbReference type="Pfam" id="PF00126">
    <property type="entry name" value="HTH_1"/>
    <property type="match status" value="1"/>
</dbReference>
<dbReference type="PANTHER" id="PTHR30118:SF15">
    <property type="entry name" value="TRANSCRIPTIONAL REGULATORY PROTEIN"/>
    <property type="match status" value="1"/>
</dbReference>
<proteinExistence type="inferred from homology"/>
<keyword evidence="7" id="KW-1185">Reference proteome</keyword>
<dbReference type="InterPro" id="IPR005119">
    <property type="entry name" value="LysR_subst-bd"/>
</dbReference>
<evidence type="ECO:0000256" key="4">
    <source>
        <dbReference type="ARBA" id="ARBA00023163"/>
    </source>
</evidence>
<evidence type="ECO:0000259" key="5">
    <source>
        <dbReference type="PROSITE" id="PS50931"/>
    </source>
</evidence>
<dbReference type="CDD" id="cd08460">
    <property type="entry name" value="PBP2_DntR_like_1"/>
    <property type="match status" value="1"/>
</dbReference>
<name>A0A023D9G0_ACIMT</name>
<dbReference type="PROSITE" id="PS50931">
    <property type="entry name" value="HTH_LYSR"/>
    <property type="match status" value="1"/>
</dbReference>
<dbReference type="InterPro" id="IPR036388">
    <property type="entry name" value="WH-like_DNA-bd_sf"/>
</dbReference>
<organism evidence="6 7">
    <name type="scientific">Acidomonas methanolica NBRC 104435</name>
    <dbReference type="NCBI Taxonomy" id="1231351"/>
    <lineage>
        <taxon>Bacteria</taxon>
        <taxon>Pseudomonadati</taxon>
        <taxon>Pseudomonadota</taxon>
        <taxon>Alphaproteobacteria</taxon>
        <taxon>Acetobacterales</taxon>
        <taxon>Acetobacteraceae</taxon>
        <taxon>Acidomonas</taxon>
    </lineage>
</organism>
<reference evidence="6 7" key="2">
    <citation type="journal article" date="2014" name="FEMS Microbiol. Lett.">
        <title>Draft genomic DNA sequence of the facultatively methylotrophic bacterium Acidomonas methanolica type strain MB58.</title>
        <authorList>
            <person name="Higashiura N."/>
            <person name="Hadano H."/>
            <person name="Hirakawa H."/>
            <person name="Matsutani M."/>
            <person name="Takabe S."/>
            <person name="Matsushita K."/>
            <person name="Azuma Y."/>
        </authorList>
    </citation>
    <scope>NUCLEOTIDE SEQUENCE [LARGE SCALE GENOMIC DNA]</scope>
    <source>
        <strain evidence="6 7">MB58</strain>
    </source>
</reference>
<sequence length="325" mass="36175">MAHVARGYDLNLLQAMNVLVEESSVTGAAERLQVSAATMSRTLSRLRETFHDAILVQSGRHMVPTPRALQMQPRVSQILSAINDLYRPRHALDFTGLTPTFRIRAADVVIGPYAEALLRALRADCPDTTLIFTAESNSDDSDFLRQGGIDLYIGATAFLRPEIMRQTLFESRFRGVVRAGHPILLGEITPQALVAYDHIAVSRRGRRRGPIDEVLADQFGLKRNVALLLTSFYAALHGLAQTNLILPMPDILTDAATLDRLGLYGFPLPLDLEPVTIFQAWHPRHDTDQLHQWLRQKVVQIMSSKRPPLFEGPSMSDDAGLAVRI</sequence>
<dbReference type="RefSeq" id="WP_042062499.1">
    <property type="nucleotide sequence ID" value="NZ_BAND01000288.1"/>
</dbReference>
<evidence type="ECO:0000313" key="7">
    <source>
        <dbReference type="Proteomes" id="UP000019760"/>
    </source>
</evidence>
<comment type="caution">
    <text evidence="6">The sequence shown here is derived from an EMBL/GenBank/DDBJ whole genome shotgun (WGS) entry which is preliminary data.</text>
</comment>
<keyword evidence="4" id="KW-0804">Transcription</keyword>
<feature type="domain" description="HTH lysR-type" evidence="5">
    <location>
        <begin position="8"/>
        <end position="65"/>
    </location>
</feature>
<dbReference type="Gene3D" id="1.10.10.10">
    <property type="entry name" value="Winged helix-like DNA-binding domain superfamily/Winged helix DNA-binding domain"/>
    <property type="match status" value="1"/>
</dbReference>
<dbReference type="InterPro" id="IPR050389">
    <property type="entry name" value="LysR-type_TF"/>
</dbReference>
<dbReference type="GO" id="GO:0003677">
    <property type="term" value="F:DNA binding"/>
    <property type="evidence" value="ECO:0007669"/>
    <property type="project" value="UniProtKB-KW"/>
</dbReference>
<dbReference type="GO" id="GO:0003700">
    <property type="term" value="F:DNA-binding transcription factor activity"/>
    <property type="evidence" value="ECO:0007669"/>
    <property type="project" value="InterPro"/>
</dbReference>
<evidence type="ECO:0000313" key="6">
    <source>
        <dbReference type="EMBL" id="GAJ30769.1"/>
    </source>
</evidence>
<dbReference type="PANTHER" id="PTHR30118">
    <property type="entry name" value="HTH-TYPE TRANSCRIPTIONAL REGULATOR LEUO-RELATED"/>
    <property type="match status" value="1"/>
</dbReference>
<dbReference type="EMBL" id="BAND01000288">
    <property type="protein sequence ID" value="GAJ30769.1"/>
    <property type="molecule type" value="Genomic_DNA"/>
</dbReference>
<dbReference type="Gene3D" id="3.40.190.10">
    <property type="entry name" value="Periplasmic binding protein-like II"/>
    <property type="match status" value="2"/>
</dbReference>
<dbReference type="Pfam" id="PF03466">
    <property type="entry name" value="LysR_substrate"/>
    <property type="match status" value="1"/>
</dbReference>
<gene>
    <name evidence="6" type="ORF">Amme_328_008</name>
</gene>
<keyword evidence="3" id="KW-0238">DNA-binding</keyword>
<dbReference type="AlphaFoldDB" id="A0A023D9G0"/>
<evidence type="ECO:0000256" key="1">
    <source>
        <dbReference type="ARBA" id="ARBA00009437"/>
    </source>
</evidence>